<dbReference type="EMBL" id="JBJQOH010000006">
    <property type="protein sequence ID" value="KAL3683301.1"/>
    <property type="molecule type" value="Genomic_DNA"/>
</dbReference>
<reference evidence="2 3" key="1">
    <citation type="submission" date="2024-09" db="EMBL/GenBank/DDBJ databases">
        <title>Chromosome-scale assembly of Riccia sorocarpa.</title>
        <authorList>
            <person name="Paukszto L."/>
        </authorList>
    </citation>
    <scope>NUCLEOTIDE SEQUENCE [LARGE SCALE GENOMIC DNA]</scope>
    <source>
        <strain evidence="2">LP-2024</strain>
        <tissue evidence="2">Aerial parts of the thallus</tissue>
    </source>
</reference>
<accession>A0ABD3GXA0</accession>
<evidence type="ECO:0000313" key="3">
    <source>
        <dbReference type="Proteomes" id="UP001633002"/>
    </source>
</evidence>
<name>A0ABD3GXA0_9MARC</name>
<dbReference type="AlphaFoldDB" id="A0ABD3GXA0"/>
<sequence length="274" mass="29690">MHAIKKKVCSRAYAGIEELEGFARRAILRHHSFMSSTADLLVTDSRRTAHAGVRSGVSFVKWNDSGAVARVPGTVSRLPMGKLVRIEGLQIGGLRKMGVTTRPSDRAAEHGVRNPLPFGENSPEKNEERRQDEFLRAARRAAASKVKDVEEAVGERVGASFEPTDAEVRGDLGRQSADLVHEEASEFTVRSESHSSGTQSAAADKHGDDGNLHHGIDEEVHRGLLADSEFPVGRLAGQKDELEDDEGLVTGTLSDDDLAHTHSPKDGKNKYSAV</sequence>
<feature type="region of interest" description="Disordered" evidence="1">
    <location>
        <begin position="145"/>
        <end position="274"/>
    </location>
</feature>
<feature type="compositionally biased region" description="Basic and acidic residues" evidence="1">
    <location>
        <begin position="122"/>
        <end position="132"/>
    </location>
</feature>
<feature type="compositionally biased region" description="Basic and acidic residues" evidence="1">
    <location>
        <begin position="179"/>
        <end position="193"/>
    </location>
</feature>
<feature type="region of interest" description="Disordered" evidence="1">
    <location>
        <begin position="98"/>
        <end position="132"/>
    </location>
</feature>
<proteinExistence type="predicted"/>
<feature type="compositionally biased region" description="Basic and acidic residues" evidence="1">
    <location>
        <begin position="257"/>
        <end position="274"/>
    </location>
</feature>
<keyword evidence="3" id="KW-1185">Reference proteome</keyword>
<evidence type="ECO:0000256" key="1">
    <source>
        <dbReference type="SAM" id="MobiDB-lite"/>
    </source>
</evidence>
<gene>
    <name evidence="2" type="ORF">R1sor_001323</name>
</gene>
<dbReference type="Proteomes" id="UP001633002">
    <property type="component" value="Unassembled WGS sequence"/>
</dbReference>
<feature type="compositionally biased region" description="Basic and acidic residues" evidence="1">
    <location>
        <begin position="103"/>
        <end position="112"/>
    </location>
</feature>
<protein>
    <submittedName>
        <fullName evidence="2">Uncharacterized protein</fullName>
    </submittedName>
</protein>
<feature type="compositionally biased region" description="Basic and acidic residues" evidence="1">
    <location>
        <begin position="203"/>
        <end position="224"/>
    </location>
</feature>
<comment type="caution">
    <text evidence="2">The sequence shown here is derived from an EMBL/GenBank/DDBJ whole genome shotgun (WGS) entry which is preliminary data.</text>
</comment>
<evidence type="ECO:0000313" key="2">
    <source>
        <dbReference type="EMBL" id="KAL3683301.1"/>
    </source>
</evidence>
<feature type="compositionally biased region" description="Basic and acidic residues" evidence="1">
    <location>
        <begin position="145"/>
        <end position="154"/>
    </location>
</feature>
<organism evidence="2 3">
    <name type="scientific">Riccia sorocarpa</name>
    <dbReference type="NCBI Taxonomy" id="122646"/>
    <lineage>
        <taxon>Eukaryota</taxon>
        <taxon>Viridiplantae</taxon>
        <taxon>Streptophyta</taxon>
        <taxon>Embryophyta</taxon>
        <taxon>Marchantiophyta</taxon>
        <taxon>Marchantiopsida</taxon>
        <taxon>Marchantiidae</taxon>
        <taxon>Marchantiales</taxon>
        <taxon>Ricciaceae</taxon>
        <taxon>Riccia</taxon>
    </lineage>
</organism>